<gene>
    <name evidence="1" type="ORF">Ahy_A10g047232</name>
</gene>
<dbReference type="EMBL" id="SDMP01000010">
    <property type="protein sequence ID" value="RYR32705.1"/>
    <property type="molecule type" value="Genomic_DNA"/>
</dbReference>
<comment type="caution">
    <text evidence="1">The sequence shown here is derived from an EMBL/GenBank/DDBJ whole genome shotgun (WGS) entry which is preliminary data.</text>
</comment>
<keyword evidence="2" id="KW-1185">Reference proteome</keyword>
<reference evidence="1 2" key="1">
    <citation type="submission" date="2019-01" db="EMBL/GenBank/DDBJ databases">
        <title>Sequencing of cultivated peanut Arachis hypogaea provides insights into genome evolution and oil improvement.</title>
        <authorList>
            <person name="Chen X."/>
        </authorList>
    </citation>
    <scope>NUCLEOTIDE SEQUENCE [LARGE SCALE GENOMIC DNA]</scope>
    <source>
        <strain evidence="2">cv. Fuhuasheng</strain>
        <tissue evidence="1">Leaves</tissue>
    </source>
</reference>
<dbReference type="AlphaFoldDB" id="A0A445B1Y0"/>
<dbReference type="Proteomes" id="UP000289738">
    <property type="component" value="Chromosome A10"/>
</dbReference>
<proteinExistence type="predicted"/>
<name>A0A445B1Y0_ARAHY</name>
<sequence length="85" mass="9873">MGHVNLLHGTVSLNKLSFHEFPKLFKQRTCSYTRKFPKFHKHYAASLALQVGEKLASHVESTLKHKVIQFLDPYYLLQLQSYGLI</sequence>
<accession>A0A445B1Y0</accession>
<evidence type="ECO:0000313" key="1">
    <source>
        <dbReference type="EMBL" id="RYR32705.1"/>
    </source>
</evidence>
<evidence type="ECO:0000313" key="2">
    <source>
        <dbReference type="Proteomes" id="UP000289738"/>
    </source>
</evidence>
<organism evidence="1 2">
    <name type="scientific">Arachis hypogaea</name>
    <name type="common">Peanut</name>
    <dbReference type="NCBI Taxonomy" id="3818"/>
    <lineage>
        <taxon>Eukaryota</taxon>
        <taxon>Viridiplantae</taxon>
        <taxon>Streptophyta</taxon>
        <taxon>Embryophyta</taxon>
        <taxon>Tracheophyta</taxon>
        <taxon>Spermatophyta</taxon>
        <taxon>Magnoliopsida</taxon>
        <taxon>eudicotyledons</taxon>
        <taxon>Gunneridae</taxon>
        <taxon>Pentapetalae</taxon>
        <taxon>rosids</taxon>
        <taxon>fabids</taxon>
        <taxon>Fabales</taxon>
        <taxon>Fabaceae</taxon>
        <taxon>Papilionoideae</taxon>
        <taxon>50 kb inversion clade</taxon>
        <taxon>dalbergioids sensu lato</taxon>
        <taxon>Dalbergieae</taxon>
        <taxon>Pterocarpus clade</taxon>
        <taxon>Arachis</taxon>
    </lineage>
</organism>
<protein>
    <submittedName>
        <fullName evidence="1">Uncharacterized protein</fullName>
    </submittedName>
</protein>